<keyword evidence="4" id="KW-1185">Reference proteome</keyword>
<dbReference type="STRING" id="1736691.SAMN06295964_2041"/>
<dbReference type="SUPFAM" id="SSF51261">
    <property type="entry name" value="Duplicated hybrid motif"/>
    <property type="match status" value="1"/>
</dbReference>
<feature type="compositionally biased region" description="Polar residues" evidence="1">
    <location>
        <begin position="47"/>
        <end position="56"/>
    </location>
</feature>
<organism evidence="3 4">
    <name type="scientific">Aeromicrobium choanae</name>
    <dbReference type="NCBI Taxonomy" id="1736691"/>
    <lineage>
        <taxon>Bacteria</taxon>
        <taxon>Bacillati</taxon>
        <taxon>Actinomycetota</taxon>
        <taxon>Actinomycetes</taxon>
        <taxon>Propionibacteriales</taxon>
        <taxon>Nocardioidaceae</taxon>
        <taxon>Aeromicrobium</taxon>
    </lineage>
</organism>
<dbReference type="PANTHER" id="PTHR21666">
    <property type="entry name" value="PEPTIDASE-RELATED"/>
    <property type="match status" value="1"/>
</dbReference>
<proteinExistence type="predicted"/>
<dbReference type="FunFam" id="2.70.70.10:FF:000013">
    <property type="entry name" value="Peptidase family M23"/>
    <property type="match status" value="1"/>
</dbReference>
<evidence type="ECO:0000256" key="1">
    <source>
        <dbReference type="SAM" id="MobiDB-lite"/>
    </source>
</evidence>
<gene>
    <name evidence="3" type="ORF">SAMN06295964_2041</name>
</gene>
<dbReference type="PANTHER" id="PTHR21666:SF270">
    <property type="entry name" value="MUREIN HYDROLASE ACTIVATOR ENVC"/>
    <property type="match status" value="1"/>
</dbReference>
<reference evidence="4" key="1">
    <citation type="submission" date="2017-02" db="EMBL/GenBank/DDBJ databases">
        <authorList>
            <person name="Varghese N."/>
            <person name="Submissions S."/>
        </authorList>
    </citation>
    <scope>NUCLEOTIDE SEQUENCE [LARGE SCALE GENOMIC DNA]</scope>
    <source>
        <strain evidence="4">9H-4</strain>
    </source>
</reference>
<dbReference type="EMBL" id="LT796768">
    <property type="protein sequence ID" value="SKB08182.1"/>
    <property type="molecule type" value="Genomic_DNA"/>
</dbReference>
<evidence type="ECO:0000313" key="4">
    <source>
        <dbReference type="Proteomes" id="UP000191040"/>
    </source>
</evidence>
<dbReference type="Gene3D" id="2.70.70.10">
    <property type="entry name" value="Glucose Permease (Domain IIA)"/>
    <property type="match status" value="1"/>
</dbReference>
<dbReference type="Proteomes" id="UP000191040">
    <property type="component" value="Chromosome I"/>
</dbReference>
<dbReference type="InterPro" id="IPR016047">
    <property type="entry name" value="M23ase_b-sheet_dom"/>
</dbReference>
<dbReference type="AlphaFoldDB" id="A0A1T4Z2A9"/>
<dbReference type="InterPro" id="IPR050570">
    <property type="entry name" value="Cell_wall_metabolism_enzyme"/>
</dbReference>
<feature type="region of interest" description="Disordered" evidence="1">
    <location>
        <begin position="1"/>
        <end position="70"/>
    </location>
</feature>
<accession>A0A1T4Z2A9</accession>
<feature type="domain" description="M23ase beta-sheet core" evidence="2">
    <location>
        <begin position="244"/>
        <end position="333"/>
    </location>
</feature>
<name>A0A1T4Z2A9_9ACTN</name>
<dbReference type="InterPro" id="IPR011055">
    <property type="entry name" value="Dup_hybrid_motif"/>
</dbReference>
<dbReference type="RefSeq" id="WP_197684299.1">
    <property type="nucleotide sequence ID" value="NZ_LT796768.1"/>
</dbReference>
<dbReference type="CDD" id="cd12797">
    <property type="entry name" value="M23_peptidase"/>
    <property type="match status" value="1"/>
</dbReference>
<evidence type="ECO:0000313" key="3">
    <source>
        <dbReference type="EMBL" id="SKB08182.1"/>
    </source>
</evidence>
<sequence>MAEFDRSRASGRSTPDANEAPRTVGSRRASRPVEQDSDSTVVMKALSPQSTTQTYSVGRRAKQPTPVAGSRHAHAPVAAEPATALPEPVATVPAEDTIVFPAIGSIPEGRIPGARRARRAAAATGRTRLLAGVAAVVIAAVGSISVTSPGLLAGADAALAKNYVGANATNAVDVSRSYDRELAIQKPMQAQQVQKALAQQKAGYEKAAEKRKDEIIRNQWVIPVVGYRLTARFGQGGGYWSSGRHTGLDFAGPSGSTIVSMAAGTVTSTGYEGAYGNRTIITLADGTEVWYCHQSSVSVSVGQQVAPGDVIGATGSTGNVTGPHLHLEVHPGGGGPADPYAALVAHGVTP</sequence>
<protein>
    <submittedName>
        <fullName evidence="3">Peptidase family M23</fullName>
    </submittedName>
</protein>
<evidence type="ECO:0000259" key="2">
    <source>
        <dbReference type="Pfam" id="PF01551"/>
    </source>
</evidence>
<dbReference type="Pfam" id="PF01551">
    <property type="entry name" value="Peptidase_M23"/>
    <property type="match status" value="1"/>
</dbReference>
<dbReference type="GO" id="GO:0004222">
    <property type="term" value="F:metalloendopeptidase activity"/>
    <property type="evidence" value="ECO:0007669"/>
    <property type="project" value="TreeGrafter"/>
</dbReference>